<proteinExistence type="predicted"/>
<evidence type="ECO:0000313" key="1">
    <source>
        <dbReference type="EMBL" id="OCS90708.1"/>
    </source>
</evidence>
<evidence type="ECO:0000313" key="2">
    <source>
        <dbReference type="Proteomes" id="UP000093482"/>
    </source>
</evidence>
<keyword evidence="2" id="KW-1185">Reference proteome</keyword>
<reference evidence="1 2" key="1">
    <citation type="submission" date="2016-07" db="EMBL/GenBank/DDBJ databases">
        <title>Caryophanon latum genome sequencing.</title>
        <authorList>
            <person name="Verma A."/>
            <person name="Pal Y."/>
            <person name="Krishnamurthi S."/>
        </authorList>
    </citation>
    <scope>NUCLEOTIDE SEQUENCE [LARGE SCALE GENOMIC DNA]</scope>
    <source>
        <strain evidence="1 2">DSM 14151</strain>
    </source>
</reference>
<dbReference type="Proteomes" id="UP000093482">
    <property type="component" value="Unassembled WGS sequence"/>
</dbReference>
<dbReference type="EMBL" id="MATO01000034">
    <property type="protein sequence ID" value="OCS90708.1"/>
    <property type="molecule type" value="Genomic_DNA"/>
</dbReference>
<name>A0A1C0YU55_9BACL</name>
<sequence>MDEGELDYFISFISESYTMQHEDYFVYVEGQYKHQYNEGDSYTHSEEVHVWNTLTNTEAVFELPERLQAEERRIVTKGKLLLINIIRDGNIVTERYDLDAQKWLEPIVVNVSSDIYAQPYFSVTTSEQYMYTSIMTDEGTMLAIIDPNTGNTVYTGMLNESLSIFYAMEQQ</sequence>
<organism evidence="1 2">
    <name type="scientific">Caryophanon latum</name>
    <dbReference type="NCBI Taxonomy" id="33977"/>
    <lineage>
        <taxon>Bacteria</taxon>
        <taxon>Bacillati</taxon>
        <taxon>Bacillota</taxon>
        <taxon>Bacilli</taxon>
        <taxon>Bacillales</taxon>
        <taxon>Caryophanaceae</taxon>
        <taxon>Caryophanon</taxon>
    </lineage>
</organism>
<protein>
    <submittedName>
        <fullName evidence="1">Uncharacterized protein</fullName>
    </submittedName>
</protein>
<comment type="caution">
    <text evidence="1">The sequence shown here is derived from an EMBL/GenBank/DDBJ whole genome shotgun (WGS) entry which is preliminary data.</text>
</comment>
<accession>A0A1C0YU55</accession>
<gene>
    <name evidence="1" type="ORF">A6K76_01255</name>
</gene>
<dbReference type="AlphaFoldDB" id="A0A1C0YU55"/>